<name>A0A0U2UIN2_9BACL</name>
<organism evidence="3 4">
    <name type="scientific">Paenibacillus naphthalenovorans</name>
    <dbReference type="NCBI Taxonomy" id="162209"/>
    <lineage>
        <taxon>Bacteria</taxon>
        <taxon>Bacillati</taxon>
        <taxon>Bacillota</taxon>
        <taxon>Bacilli</taxon>
        <taxon>Bacillales</taxon>
        <taxon>Paenibacillaceae</taxon>
        <taxon>Paenibacillus</taxon>
    </lineage>
</organism>
<dbReference type="PATRIC" id="fig|162209.4.peg.1468"/>
<evidence type="ECO:0000256" key="1">
    <source>
        <dbReference type="SAM" id="Phobius"/>
    </source>
</evidence>
<feature type="transmembrane region" description="Helical" evidence="1">
    <location>
        <begin position="32"/>
        <end position="50"/>
    </location>
</feature>
<evidence type="ECO:0000313" key="3">
    <source>
        <dbReference type="EMBL" id="ALS21761.1"/>
    </source>
</evidence>
<feature type="transmembrane region" description="Helical" evidence="1">
    <location>
        <begin position="62"/>
        <end position="80"/>
    </location>
</feature>
<feature type="transmembrane region" description="Helical" evidence="1">
    <location>
        <begin position="253"/>
        <end position="278"/>
    </location>
</feature>
<feature type="transmembrane region" description="Helical" evidence="1">
    <location>
        <begin position="335"/>
        <end position="352"/>
    </location>
</feature>
<feature type="transmembrane region" description="Helical" evidence="1">
    <location>
        <begin position="92"/>
        <end position="112"/>
    </location>
</feature>
<accession>A0A0U2UIN2</accession>
<feature type="transmembrane region" description="Helical" evidence="1">
    <location>
        <begin position="429"/>
        <end position="448"/>
    </location>
</feature>
<proteinExistence type="predicted"/>
<feature type="transmembrane region" description="Helical" evidence="1">
    <location>
        <begin position="290"/>
        <end position="314"/>
    </location>
</feature>
<feature type="transmembrane region" description="Helical" evidence="1">
    <location>
        <begin position="166"/>
        <end position="188"/>
    </location>
</feature>
<gene>
    <name evidence="3" type="ORF">IJ22_13850</name>
</gene>
<feature type="transmembrane region" description="Helical" evidence="1">
    <location>
        <begin position="7"/>
        <end position="26"/>
    </location>
</feature>
<evidence type="ECO:0000259" key="2">
    <source>
        <dbReference type="Pfam" id="PF06808"/>
    </source>
</evidence>
<protein>
    <submittedName>
        <fullName evidence="3">C4-dicarboxylate ABC transporter</fullName>
    </submittedName>
</protein>
<keyword evidence="1" id="KW-0812">Transmembrane</keyword>
<reference evidence="4" key="1">
    <citation type="submission" date="2015-12" db="EMBL/GenBank/DDBJ databases">
        <title>Complete genome sequences of two moderately thermophilic Paenibacillus species.</title>
        <authorList>
            <person name="Butler R.III."/>
            <person name="Wang J."/>
            <person name="Stark B.C."/>
            <person name="Pombert J.-F."/>
        </authorList>
    </citation>
    <scope>NUCLEOTIDE SEQUENCE [LARGE SCALE GENOMIC DNA]</scope>
    <source>
        <strain evidence="4">32O-Y</strain>
    </source>
</reference>
<dbReference type="Proteomes" id="UP000061660">
    <property type="component" value="Chromosome"/>
</dbReference>
<dbReference type="NCBIfam" id="TIGR02123">
    <property type="entry name" value="TRAP_fused"/>
    <property type="match status" value="1"/>
</dbReference>
<feature type="transmembrane region" description="Helical" evidence="1">
    <location>
        <begin position="124"/>
        <end position="146"/>
    </location>
</feature>
<dbReference type="OrthoDB" id="9759894at2"/>
<dbReference type="KEGG" id="pnp:IJ22_13850"/>
<feature type="transmembrane region" description="Helical" evidence="1">
    <location>
        <begin position="492"/>
        <end position="518"/>
    </location>
</feature>
<keyword evidence="1" id="KW-0472">Membrane</keyword>
<feature type="domain" description="TRAP C4-dicarboxylate transport system permease DctM subunit" evidence="2">
    <location>
        <begin position="107"/>
        <end position="553"/>
    </location>
</feature>
<dbReference type="PANTHER" id="PTHR43849:SF2">
    <property type="entry name" value="BLL3936 PROTEIN"/>
    <property type="match status" value="1"/>
</dbReference>
<feature type="transmembrane region" description="Helical" evidence="1">
    <location>
        <begin position="556"/>
        <end position="577"/>
    </location>
</feature>
<sequence>MQHYLKKLVLFITYAFGFYHLYTGFFGTFETFLQRFVHLSLAMFLIFLLYPYKTGSRIINRILNSTTILLTILSMGYLYLNYDYILGERYPMITPLTTMETLLGIAMIALVLEATRKLAGPSLPIIALLFLLYGFAGPYLPGILAHAGYDLDSIIDLNYMGTEGTFGIPLGASASYIALFILFGSFLAKSGLGTLLMDLSLGLAGHTKGGPAKVAIIGSALHGMLSGSAVANVMTVGTSTIPLMKKTGYKAHFAGGVEAAASAGSQIMPPVMGVIAFIMTQYTGIPYIQIAFYALLPALLYFLGIGVMVHLEAAKHGMEGIPRKELPDWKASLKRRGHLLLPIVLMLVLLILGYSPSYSVTYAILSIIIISALRKETRMKFQMILDALQDGAKGMLMIAAATATAGMISGMFGLTGLGLRFSVSLGELAGGNLLLALALTALTSFILGLGLPPSASYIVQIAVSIPALISVLEATGVDSIAANAVLLTHMFVMYWASVGVITPPDALAAFAAAAVADAKPMLTAMTATRLAFVAYVIPFMFVLNPAYLLIGSVGDIALAISSGVLGVVAFGIVFQGYIHHRIGWFRRAWALAAGGLIIIPNPLCNMAGIGLIVFLLVFSHLYKRNEAVSLNRSL</sequence>
<dbReference type="Pfam" id="PF06808">
    <property type="entry name" value="DctM"/>
    <property type="match status" value="1"/>
</dbReference>
<feature type="transmembrane region" description="Helical" evidence="1">
    <location>
        <begin position="589"/>
        <end position="622"/>
    </location>
</feature>
<keyword evidence="1" id="KW-1133">Transmembrane helix</keyword>
<feature type="transmembrane region" description="Helical" evidence="1">
    <location>
        <begin position="455"/>
        <end position="472"/>
    </location>
</feature>
<dbReference type="PANTHER" id="PTHR43849">
    <property type="entry name" value="BLL3936 PROTEIN"/>
    <property type="match status" value="1"/>
</dbReference>
<dbReference type="STRING" id="162209.IJ22_13850"/>
<dbReference type="EMBL" id="CP013652">
    <property type="protein sequence ID" value="ALS21761.1"/>
    <property type="molecule type" value="Genomic_DNA"/>
</dbReference>
<feature type="transmembrane region" description="Helical" evidence="1">
    <location>
        <begin position="530"/>
        <end position="550"/>
    </location>
</feature>
<reference evidence="3 4" key="2">
    <citation type="journal article" date="2016" name="Genome Announc.">
        <title>Complete Genome Sequences of Two Interactive Moderate Thermophiles, Paenibacillus napthalenovorans 32O-Y and Paenibacillus sp. 32O-W.</title>
        <authorList>
            <person name="Butler R.R.III."/>
            <person name="Wang J."/>
            <person name="Stark B.C."/>
            <person name="Pombert J.F."/>
        </authorList>
    </citation>
    <scope>NUCLEOTIDE SEQUENCE [LARGE SCALE GENOMIC DNA]</scope>
    <source>
        <strain evidence="3 4">32O-Y</strain>
    </source>
</reference>
<feature type="transmembrane region" description="Helical" evidence="1">
    <location>
        <begin position="395"/>
        <end position="417"/>
    </location>
</feature>
<dbReference type="AlphaFoldDB" id="A0A0U2UIN2"/>
<dbReference type="InterPro" id="IPR011853">
    <property type="entry name" value="TRAP_DctM-Dct_fused"/>
</dbReference>
<keyword evidence="4" id="KW-1185">Reference proteome</keyword>
<dbReference type="InterPro" id="IPR010656">
    <property type="entry name" value="DctM"/>
</dbReference>
<dbReference type="RefSeq" id="WP_062408088.1">
    <property type="nucleotide sequence ID" value="NZ_CP013652.1"/>
</dbReference>
<evidence type="ECO:0000313" key="4">
    <source>
        <dbReference type="Proteomes" id="UP000061660"/>
    </source>
</evidence>